<dbReference type="GO" id="GO:0032993">
    <property type="term" value="C:protein-DNA complex"/>
    <property type="evidence" value="ECO:0007669"/>
    <property type="project" value="TreeGrafter"/>
</dbReference>
<reference evidence="6" key="2">
    <citation type="submission" date="2020-09" db="EMBL/GenBank/DDBJ databases">
        <authorList>
            <person name="Sun Q."/>
            <person name="Zhou Y."/>
        </authorList>
    </citation>
    <scope>NUCLEOTIDE SEQUENCE</scope>
    <source>
        <strain evidence="6">CGMCC 1.15320</strain>
    </source>
</reference>
<keyword evidence="7" id="KW-1185">Reference proteome</keyword>
<dbReference type="Pfam" id="PF03466">
    <property type="entry name" value="LysR_substrate"/>
    <property type="match status" value="1"/>
</dbReference>
<dbReference type="InterPro" id="IPR036390">
    <property type="entry name" value="WH_DNA-bd_sf"/>
</dbReference>
<comment type="caution">
    <text evidence="6">The sequence shown here is derived from an EMBL/GenBank/DDBJ whole genome shotgun (WGS) entry which is preliminary data.</text>
</comment>
<dbReference type="Gene3D" id="3.40.190.10">
    <property type="entry name" value="Periplasmic binding protein-like II"/>
    <property type="match status" value="2"/>
</dbReference>
<evidence type="ECO:0000256" key="2">
    <source>
        <dbReference type="ARBA" id="ARBA00023015"/>
    </source>
</evidence>
<comment type="similarity">
    <text evidence="1">Belongs to the LysR transcriptional regulatory family.</text>
</comment>
<evidence type="ECO:0000313" key="7">
    <source>
        <dbReference type="Proteomes" id="UP000636264"/>
    </source>
</evidence>
<evidence type="ECO:0000313" key="6">
    <source>
        <dbReference type="EMBL" id="GGA71119.1"/>
    </source>
</evidence>
<keyword evidence="2" id="KW-0805">Transcription regulation</keyword>
<gene>
    <name evidence="6" type="ORF">GCM10011385_26260</name>
</gene>
<dbReference type="Proteomes" id="UP000636264">
    <property type="component" value="Unassembled WGS sequence"/>
</dbReference>
<dbReference type="PANTHER" id="PTHR30346">
    <property type="entry name" value="TRANSCRIPTIONAL DUAL REGULATOR HCAR-RELATED"/>
    <property type="match status" value="1"/>
</dbReference>
<dbReference type="CDD" id="cd08414">
    <property type="entry name" value="PBP2_LTTR_aromatics_like"/>
    <property type="match status" value="1"/>
</dbReference>
<feature type="domain" description="HTH lysR-type" evidence="5">
    <location>
        <begin position="1"/>
        <end position="58"/>
    </location>
</feature>
<dbReference type="AlphaFoldDB" id="A0A916RUL5"/>
<protein>
    <submittedName>
        <fullName evidence="6">LysR family transcriptional regulator</fullName>
    </submittedName>
</protein>
<sequence length="291" mass="32212">MNFRKVRYFLAVAEHRNFRKAAEALHVAQSALSKHVMEIEAQLGVRLLDRKPTGVSLTQAGEVYASEARRALETIERAGLQAKRAAKGEMGRLSIAMNDLAARNVEIAKRIAAFSEAYPEIQLEFSSMISMDQLNALKSNKIDAGILLEGPLDDSLDRLHLATDPFCLALPREHPLAALEEIPVEALTSERFVSVSMSTYWLPQTRLLARCKDLGFTPRIVQEASNDYMQISFIAAGMGIGFINASSAQQTSPHVILRPVANLNVALDVELVWSRTNAQPALRQLVGFMRK</sequence>
<dbReference type="SUPFAM" id="SSF46785">
    <property type="entry name" value="Winged helix' DNA-binding domain"/>
    <property type="match status" value="1"/>
</dbReference>
<dbReference type="InterPro" id="IPR005119">
    <property type="entry name" value="LysR_subst-bd"/>
</dbReference>
<accession>A0A916RUL5</accession>
<evidence type="ECO:0000256" key="3">
    <source>
        <dbReference type="ARBA" id="ARBA00023125"/>
    </source>
</evidence>
<dbReference type="RefSeq" id="WP_188721514.1">
    <property type="nucleotide sequence ID" value="NZ_BMIF01000007.1"/>
</dbReference>
<dbReference type="InterPro" id="IPR036388">
    <property type="entry name" value="WH-like_DNA-bd_sf"/>
</dbReference>
<evidence type="ECO:0000259" key="5">
    <source>
        <dbReference type="PROSITE" id="PS50931"/>
    </source>
</evidence>
<proteinExistence type="inferred from homology"/>
<evidence type="ECO:0000256" key="1">
    <source>
        <dbReference type="ARBA" id="ARBA00009437"/>
    </source>
</evidence>
<name>A0A916RUL5_9HYPH</name>
<dbReference type="GO" id="GO:0003700">
    <property type="term" value="F:DNA-binding transcription factor activity"/>
    <property type="evidence" value="ECO:0007669"/>
    <property type="project" value="InterPro"/>
</dbReference>
<dbReference type="EMBL" id="BMIF01000007">
    <property type="protein sequence ID" value="GGA71119.1"/>
    <property type="molecule type" value="Genomic_DNA"/>
</dbReference>
<dbReference type="PROSITE" id="PS50931">
    <property type="entry name" value="HTH_LYSR"/>
    <property type="match status" value="1"/>
</dbReference>
<dbReference type="PANTHER" id="PTHR30346:SF28">
    <property type="entry name" value="HTH-TYPE TRANSCRIPTIONAL REGULATOR CYNR"/>
    <property type="match status" value="1"/>
</dbReference>
<keyword evidence="3" id="KW-0238">DNA-binding</keyword>
<dbReference type="FunFam" id="1.10.10.10:FF:000001">
    <property type="entry name" value="LysR family transcriptional regulator"/>
    <property type="match status" value="1"/>
</dbReference>
<dbReference type="PRINTS" id="PR00039">
    <property type="entry name" value="HTHLYSR"/>
</dbReference>
<reference evidence="6" key="1">
    <citation type="journal article" date="2014" name="Int. J. Syst. Evol. Microbiol.">
        <title>Complete genome sequence of Corynebacterium casei LMG S-19264T (=DSM 44701T), isolated from a smear-ripened cheese.</title>
        <authorList>
            <consortium name="US DOE Joint Genome Institute (JGI-PGF)"/>
            <person name="Walter F."/>
            <person name="Albersmeier A."/>
            <person name="Kalinowski J."/>
            <person name="Ruckert C."/>
        </authorList>
    </citation>
    <scope>NUCLEOTIDE SEQUENCE</scope>
    <source>
        <strain evidence="6">CGMCC 1.15320</strain>
    </source>
</reference>
<dbReference type="InterPro" id="IPR000847">
    <property type="entry name" value="LysR_HTH_N"/>
</dbReference>
<dbReference type="SUPFAM" id="SSF53850">
    <property type="entry name" value="Periplasmic binding protein-like II"/>
    <property type="match status" value="1"/>
</dbReference>
<organism evidence="6 7">
    <name type="scientific">Nitratireductor aestuarii</name>
    <dbReference type="NCBI Taxonomy" id="1735103"/>
    <lineage>
        <taxon>Bacteria</taxon>
        <taxon>Pseudomonadati</taxon>
        <taxon>Pseudomonadota</taxon>
        <taxon>Alphaproteobacteria</taxon>
        <taxon>Hyphomicrobiales</taxon>
        <taxon>Phyllobacteriaceae</taxon>
        <taxon>Nitratireductor</taxon>
    </lineage>
</organism>
<dbReference type="Pfam" id="PF00126">
    <property type="entry name" value="HTH_1"/>
    <property type="match status" value="1"/>
</dbReference>
<dbReference type="Gene3D" id="1.10.10.10">
    <property type="entry name" value="Winged helix-like DNA-binding domain superfamily/Winged helix DNA-binding domain"/>
    <property type="match status" value="1"/>
</dbReference>
<keyword evidence="4" id="KW-0804">Transcription</keyword>
<dbReference type="GO" id="GO:0003677">
    <property type="term" value="F:DNA binding"/>
    <property type="evidence" value="ECO:0007669"/>
    <property type="project" value="UniProtKB-KW"/>
</dbReference>
<evidence type="ECO:0000256" key="4">
    <source>
        <dbReference type="ARBA" id="ARBA00023163"/>
    </source>
</evidence>